<feature type="region of interest" description="Disordered" evidence="1">
    <location>
        <begin position="83"/>
        <end position="104"/>
    </location>
</feature>
<feature type="compositionally biased region" description="Low complexity" evidence="1">
    <location>
        <begin position="83"/>
        <end position="100"/>
    </location>
</feature>
<dbReference type="EMBL" id="BSUZ01000001">
    <property type="protein sequence ID" value="GMA89108.1"/>
    <property type="molecule type" value="Genomic_DNA"/>
</dbReference>
<dbReference type="Proteomes" id="UP001157017">
    <property type="component" value="Unassembled WGS sequence"/>
</dbReference>
<organism evidence="2 3">
    <name type="scientific">Angustibacter aerolatus</name>
    <dbReference type="NCBI Taxonomy" id="1162965"/>
    <lineage>
        <taxon>Bacteria</taxon>
        <taxon>Bacillati</taxon>
        <taxon>Actinomycetota</taxon>
        <taxon>Actinomycetes</taxon>
        <taxon>Kineosporiales</taxon>
        <taxon>Kineosporiaceae</taxon>
    </lineage>
</organism>
<name>A0ABQ6JM68_9ACTN</name>
<accession>A0ABQ6JM68</accession>
<dbReference type="InterPro" id="IPR029058">
    <property type="entry name" value="AB_hydrolase_fold"/>
</dbReference>
<dbReference type="Gene3D" id="3.40.50.1820">
    <property type="entry name" value="alpha/beta hydrolase"/>
    <property type="match status" value="1"/>
</dbReference>
<evidence type="ECO:0000256" key="1">
    <source>
        <dbReference type="SAM" id="MobiDB-lite"/>
    </source>
</evidence>
<gene>
    <name evidence="2" type="ORF">GCM10025868_43580</name>
</gene>
<keyword evidence="3" id="KW-1185">Reference proteome</keyword>
<comment type="caution">
    <text evidence="2">The sequence shown here is derived from an EMBL/GenBank/DDBJ whole genome shotgun (WGS) entry which is preliminary data.</text>
</comment>
<sequence>MPVLPGAQPWSSDGGDVGALVLHGFTGSPQGVRPWGEALAAGGLTVRVPRLPGHGTTWQEPEHHPLGRLVHRRRDRARRACARAARPSSSPGCRSAARSPWPSPSLRGADVDAIALVNPAVRFDDPRLRALPVLKHLVPSLSGIGSDIAKEGAVEPGLPAAAAQGAALRRRRHRRGGPRACRASPSRCWCCTRRRTTWCRRRAASLVLSRVSSKDVTDVVLGRAYHVATLDHDASTIEHETLKLAQRVAG</sequence>
<proteinExistence type="predicted"/>
<dbReference type="SUPFAM" id="SSF53474">
    <property type="entry name" value="alpha/beta-Hydrolases"/>
    <property type="match status" value="1"/>
</dbReference>
<protein>
    <submittedName>
        <fullName evidence="2">Esterase</fullName>
    </submittedName>
</protein>
<evidence type="ECO:0000313" key="3">
    <source>
        <dbReference type="Proteomes" id="UP001157017"/>
    </source>
</evidence>
<reference evidence="3" key="1">
    <citation type="journal article" date="2019" name="Int. J. Syst. Evol. Microbiol.">
        <title>The Global Catalogue of Microorganisms (GCM) 10K type strain sequencing project: providing services to taxonomists for standard genome sequencing and annotation.</title>
        <authorList>
            <consortium name="The Broad Institute Genomics Platform"/>
            <consortium name="The Broad Institute Genome Sequencing Center for Infectious Disease"/>
            <person name="Wu L."/>
            <person name="Ma J."/>
        </authorList>
    </citation>
    <scope>NUCLEOTIDE SEQUENCE [LARGE SCALE GENOMIC DNA]</scope>
    <source>
        <strain evidence="3">NBRC 108730</strain>
    </source>
</reference>
<evidence type="ECO:0000313" key="2">
    <source>
        <dbReference type="EMBL" id="GMA89108.1"/>
    </source>
</evidence>